<name>A0ABY1EIG5_9MICO</name>
<evidence type="ECO:0000313" key="2">
    <source>
        <dbReference type="Proteomes" id="UP000199681"/>
    </source>
</evidence>
<keyword evidence="2" id="KW-1185">Reference proteome</keyword>
<reference evidence="1 2" key="1">
    <citation type="submission" date="2016-10" db="EMBL/GenBank/DDBJ databases">
        <authorList>
            <person name="Varghese N."/>
            <person name="Submissions S."/>
        </authorList>
    </citation>
    <scope>NUCLEOTIDE SEQUENCE [LARGE SCALE GENOMIC DNA]</scope>
    <source>
        <strain evidence="1 2">GMCC 1.11211</strain>
    </source>
</reference>
<comment type="caution">
    <text evidence="1">The sequence shown here is derived from an EMBL/GenBank/DDBJ whole genome shotgun (WGS) entry which is preliminary data.</text>
</comment>
<proteinExistence type="predicted"/>
<accession>A0ABY1EIG5</accession>
<organism evidence="1 2">
    <name type="scientific">Cryobacterium levicorallinum</name>
    <dbReference type="NCBI Taxonomy" id="995038"/>
    <lineage>
        <taxon>Bacteria</taxon>
        <taxon>Bacillati</taxon>
        <taxon>Actinomycetota</taxon>
        <taxon>Actinomycetes</taxon>
        <taxon>Micrococcales</taxon>
        <taxon>Microbacteriaceae</taxon>
        <taxon>Cryobacterium</taxon>
    </lineage>
</organism>
<evidence type="ECO:0000313" key="1">
    <source>
        <dbReference type="EMBL" id="SFH98178.1"/>
    </source>
</evidence>
<dbReference type="EMBL" id="FOPW01000026">
    <property type="protein sequence ID" value="SFH98178.1"/>
    <property type="molecule type" value="Genomic_DNA"/>
</dbReference>
<protein>
    <submittedName>
        <fullName evidence="1">Uncharacterized protein</fullName>
    </submittedName>
</protein>
<sequence>MPGLAYQYVRGSDFYASAQSDIADSLRVDLRLGVRAGTVTAVLGGVRVETSAGMLLARQVIDTRPRAAAAMLYQSFVGLELERDCPLPFAPGEVTLMGYVLCMPCR</sequence>
<dbReference type="Proteomes" id="UP000199681">
    <property type="component" value="Unassembled WGS sequence"/>
</dbReference>
<gene>
    <name evidence="1" type="ORF">SAMN05216274_1264</name>
</gene>